<dbReference type="SUPFAM" id="SSF53335">
    <property type="entry name" value="S-adenosyl-L-methionine-dependent methyltransferases"/>
    <property type="match status" value="1"/>
</dbReference>
<dbReference type="FunFam" id="3.40.50.980:FF:000001">
    <property type="entry name" value="Non-ribosomal peptide synthetase"/>
    <property type="match status" value="4"/>
</dbReference>
<evidence type="ECO:0000313" key="7">
    <source>
        <dbReference type="EMBL" id="OBB23888.1"/>
    </source>
</evidence>
<name>A0A1A0QPP0_MYCPR</name>
<dbReference type="FunFam" id="3.40.50.12780:FF:000012">
    <property type="entry name" value="Non-ribosomal peptide synthetase"/>
    <property type="match status" value="4"/>
</dbReference>
<dbReference type="FunFam" id="1.10.1200.10:FF:000005">
    <property type="entry name" value="Nonribosomal peptide synthetase 1"/>
    <property type="match status" value="3"/>
</dbReference>
<keyword evidence="3" id="KW-0596">Phosphopantetheine</keyword>
<dbReference type="FunFam" id="1.10.1200.10:FF:000016">
    <property type="entry name" value="Non-ribosomal peptide synthase"/>
    <property type="match status" value="1"/>
</dbReference>
<dbReference type="Pfam" id="PF00975">
    <property type="entry name" value="Thioesterase"/>
    <property type="match status" value="1"/>
</dbReference>
<dbReference type="GO" id="GO:0072330">
    <property type="term" value="P:monocarboxylic acid biosynthetic process"/>
    <property type="evidence" value="ECO:0007669"/>
    <property type="project" value="UniProtKB-ARBA"/>
</dbReference>
<dbReference type="SUPFAM" id="SSF56801">
    <property type="entry name" value="Acetyl-CoA synthetase-like"/>
    <property type="match status" value="4"/>
</dbReference>
<dbReference type="Pfam" id="PF00501">
    <property type="entry name" value="AMP-binding"/>
    <property type="match status" value="4"/>
</dbReference>
<feature type="domain" description="Carrier" evidence="6">
    <location>
        <begin position="1595"/>
        <end position="1670"/>
    </location>
</feature>
<dbReference type="GO" id="GO:0031177">
    <property type="term" value="F:phosphopantetheine binding"/>
    <property type="evidence" value="ECO:0007669"/>
    <property type="project" value="InterPro"/>
</dbReference>
<dbReference type="GO" id="GO:0008610">
    <property type="term" value="P:lipid biosynthetic process"/>
    <property type="evidence" value="ECO:0007669"/>
    <property type="project" value="UniProtKB-ARBA"/>
</dbReference>
<keyword evidence="4" id="KW-0597">Phosphoprotein</keyword>
<dbReference type="InterPro" id="IPR001242">
    <property type="entry name" value="Condensation_dom"/>
</dbReference>
<dbReference type="GO" id="GO:0009403">
    <property type="term" value="P:toxin biosynthetic process"/>
    <property type="evidence" value="ECO:0007669"/>
    <property type="project" value="UniProtKB-ARBA"/>
</dbReference>
<dbReference type="InterPro" id="IPR023213">
    <property type="entry name" value="CAT-like_dom_sf"/>
</dbReference>
<feature type="domain" description="Carrier" evidence="6">
    <location>
        <begin position="3076"/>
        <end position="3151"/>
    </location>
</feature>
<dbReference type="SMART" id="SM00823">
    <property type="entry name" value="PKS_PP"/>
    <property type="match status" value="4"/>
</dbReference>
<dbReference type="InterPro" id="IPR020845">
    <property type="entry name" value="AMP-binding_CS"/>
</dbReference>
<dbReference type="InterPro" id="IPR009081">
    <property type="entry name" value="PP-bd_ACP"/>
</dbReference>
<dbReference type="PROSITE" id="PS00455">
    <property type="entry name" value="AMP_BINDING"/>
    <property type="match status" value="4"/>
</dbReference>
<dbReference type="NCBIfam" id="NF003417">
    <property type="entry name" value="PRK04813.1"/>
    <property type="match status" value="5"/>
</dbReference>
<comment type="similarity">
    <text evidence="2">Belongs to the ATP-dependent AMP-binding enzyme family.</text>
</comment>
<dbReference type="SUPFAM" id="SSF47336">
    <property type="entry name" value="ACP-like"/>
    <property type="match status" value="4"/>
</dbReference>
<dbReference type="FunFam" id="3.30.300.30:FF:000010">
    <property type="entry name" value="Enterobactin synthetase component F"/>
    <property type="match status" value="3"/>
</dbReference>
<gene>
    <name evidence="7" type="ORF">A5792_31405</name>
</gene>
<dbReference type="Proteomes" id="UP000093902">
    <property type="component" value="Unassembled WGS sequence"/>
</dbReference>
<evidence type="ECO:0000256" key="4">
    <source>
        <dbReference type="ARBA" id="ARBA00022553"/>
    </source>
</evidence>
<dbReference type="FunFam" id="3.30.559.10:FF:000012">
    <property type="entry name" value="Non-ribosomal peptide synthetase"/>
    <property type="match status" value="1"/>
</dbReference>
<evidence type="ECO:0000256" key="1">
    <source>
        <dbReference type="ARBA" id="ARBA00001957"/>
    </source>
</evidence>
<dbReference type="GO" id="GO:0043041">
    <property type="term" value="P:amino acid activation for nonribosomal peptide biosynthetic process"/>
    <property type="evidence" value="ECO:0007669"/>
    <property type="project" value="TreeGrafter"/>
</dbReference>
<protein>
    <recommendedName>
        <fullName evidence="6">Carrier domain-containing protein</fullName>
    </recommendedName>
</protein>
<evidence type="ECO:0000259" key="6">
    <source>
        <dbReference type="PROSITE" id="PS50075"/>
    </source>
</evidence>
<evidence type="ECO:0000313" key="8">
    <source>
        <dbReference type="Proteomes" id="UP000093902"/>
    </source>
</evidence>
<keyword evidence="5" id="KW-0677">Repeat</keyword>
<dbReference type="Pfam" id="PF00668">
    <property type="entry name" value="Condensation"/>
    <property type="match status" value="3"/>
</dbReference>
<feature type="domain" description="Carrier" evidence="6">
    <location>
        <begin position="4139"/>
        <end position="4214"/>
    </location>
</feature>
<dbReference type="NCBIfam" id="TIGR01733">
    <property type="entry name" value="AA-adenyl-dom"/>
    <property type="match status" value="4"/>
</dbReference>
<dbReference type="Gene3D" id="3.40.50.1820">
    <property type="entry name" value="alpha/beta hydrolase"/>
    <property type="match status" value="1"/>
</dbReference>
<dbReference type="FunFam" id="2.30.38.10:FF:000001">
    <property type="entry name" value="Non-ribosomal peptide synthetase PvdI"/>
    <property type="match status" value="1"/>
</dbReference>
<dbReference type="Gene3D" id="3.40.50.150">
    <property type="entry name" value="Vaccinia Virus protein VP39"/>
    <property type="match status" value="1"/>
</dbReference>
<evidence type="ECO:0000256" key="3">
    <source>
        <dbReference type="ARBA" id="ARBA00022450"/>
    </source>
</evidence>
<dbReference type="InterPro" id="IPR020806">
    <property type="entry name" value="PKS_PP-bd"/>
</dbReference>
<dbReference type="GO" id="GO:0005829">
    <property type="term" value="C:cytosol"/>
    <property type="evidence" value="ECO:0007669"/>
    <property type="project" value="TreeGrafter"/>
</dbReference>
<dbReference type="InterPro" id="IPR045851">
    <property type="entry name" value="AMP-bd_C_sf"/>
</dbReference>
<dbReference type="Gene3D" id="1.10.1200.10">
    <property type="entry name" value="ACP-like"/>
    <property type="match status" value="3"/>
</dbReference>
<dbReference type="Gene3D" id="3.40.50.12780">
    <property type="entry name" value="N-terminal domain of ligase-like"/>
    <property type="match status" value="2"/>
</dbReference>
<dbReference type="InterPro" id="IPR013217">
    <property type="entry name" value="Methyltransf_12"/>
</dbReference>
<dbReference type="EMBL" id="LZSO01000042">
    <property type="protein sequence ID" value="OBB23888.1"/>
    <property type="molecule type" value="Genomic_DNA"/>
</dbReference>
<dbReference type="InterPro" id="IPR010071">
    <property type="entry name" value="AA_adenyl_dom"/>
</dbReference>
<dbReference type="Pfam" id="PF00550">
    <property type="entry name" value="PP-binding"/>
    <property type="match status" value="4"/>
</dbReference>
<dbReference type="InterPro" id="IPR029063">
    <property type="entry name" value="SAM-dependent_MTases_sf"/>
</dbReference>
<dbReference type="Gene3D" id="2.30.38.10">
    <property type="entry name" value="Luciferase, Domain 3"/>
    <property type="match status" value="2"/>
</dbReference>
<dbReference type="UniPathway" id="UPA00011"/>
<comment type="caution">
    <text evidence="7">The sequence shown here is derived from an EMBL/GenBank/DDBJ whole genome shotgun (WGS) entry which is preliminary data.</text>
</comment>
<reference evidence="8" key="1">
    <citation type="submission" date="2016-06" db="EMBL/GenBank/DDBJ databases">
        <authorList>
            <person name="Sutton G."/>
            <person name="Brinkac L."/>
            <person name="Sanka R."/>
            <person name="Adams M."/>
            <person name="Lau E."/>
            <person name="Mehaffy C."/>
            <person name="Tameris M."/>
            <person name="Hatherill M."/>
            <person name="Hanekom W."/>
            <person name="Mahomed H."/>
            <person name="Mcshane H."/>
        </authorList>
    </citation>
    <scope>NUCLEOTIDE SEQUENCE [LARGE SCALE GENOMIC DNA]</scope>
    <source>
        <strain evidence="8">852002-51209_SCH5440388</strain>
    </source>
</reference>
<sequence length="4505" mass="483481">MDFLDDDEHARLDGWSNRAVLTESASLSESIPALFAAQAALAPEAVAVSFEGHSMTYRELDEASNRLAHLLAGHGVGPGQCVALLFPRCTEAIVSILAVLKTGAAYLPIDPMHPDARIEFVIGDAAPVAAVTTAGLATRLAGCGLHVIDFDDARIATQRSAALPAPFADDVAYLIYTSGTTGVPKGVAITHRNVTRLLSSLEGDLELSGNVWTQSHSLAFDYSVWEIWGALLYGGRLVVVPEIVSRSPQDFHALLVAEQVTVLSQTPSAFYALQSADAVRPELGRRLKLETVVFGGEALEPQRLRLWLDNHPGLPRLINMYGITETTVHASFREIVPGDADNSVSPIGVPLAHLGFFVLDQSLRPSPMGVVGELYVVGAGLGSGYWRRGGLTASRFVACPFGGSGAPGTRMYRTGDLASWGADGQLQYLGRADEQVKIRGYRIELGEIQAALADLDGVDQAAVITREDQPGNKRLVGYVTERDTGAVNLDKIRAKLAERLPAYMVPAAVVVMAALPLTVNGKLDKRALPAPEYTDRDSYRAPTTAVEEIVAGIYAQVLGLERVGIDDSFFDLGGDSLSATRLINAINSSLDADLAVRAVFEAPAVVELAARVGAGGSGGREPLVAVDRTVGLPLSFAQQRLWFLDQLQGPSPVYNMAAALRFDGHLDADALGQALADVVGRQETLRTCFTAVDGIPEQVVVPADQADFGWQVIDCCDWSPELLEEAIGTVQRHTFDLSAEIPLRATLFRIAEDRHVLVVAVHHIAADGWSVTPLTADLQLAYASRCAGQAPGWAPLPVQYVDYAVWQRAHLGELDDGDSRIAAQAAYWQDALAGLPERLELPTDRPYPPVADFRGASAKVDWPAELQEQVGRVAREHDATSFMVVQAALAALLAELSASPDVAVGFPIAGRGDPALDELVGFFVNTLVLRVDVGGDPTVADLIAQVRQRALAAYDHQDVPFEVVVDRLNPTRSLAHHPLVQVTLAWQNFAGDGTAESVLGDAVVSALPVDTRTARMDLLFSLGERFNDAGDPAGISGNVEFRTDVYDAVTIETLIDRLQRVLTATTADPTRKLSSVDMLDEPDRRLLDKLGNRAMLAEAVRPVSVPVVFAQQVARAGQAVAVTHAGRSMTYRELDEASNQLAHLLVDLGAGPGQCVALLLERSAEAVVSILAVLKSGAAYLPIDPMHPDARIAFVVADAVPIAVITTAELSYRLEGCAVPVLDIDDPRIGVESAAALPVPSADDIAYVIYTSGTTGVPKGVAITHKNVTQLFSSEIGLPLGGAWPLCHSLAFDVSAWEMWGALLHGGRLVVVPESVVASPQDFHDLLVAEQISVLTHTPSAVAMLSPEGLESTALMVAGEACPAEVVDQWAPGRMMINAYGPTETTMGVTFSAPLVPGSGVVPIGAPVTSAALFVLDQWLRPAPPGVVGELYVAGHGVGLGYLGRSGLTGSRFVACPFGGPGIRMYRTGDVVRWGADGQLQYLGRADEQVKIRGYRIELGEIHMALAAADGVALAAVVVREDRPGHKRLVGYVTETTSGAVDPADIRTGLSQRLPGYMVPAAVVVLQCLPLTVNGKLDKHALPAPEYTDGNVYRAPSTAVEEILTGIYAQVLGLQRVGIDDSFFDLGGDSLAAMRLIAAINSSVDVDLAVRTLFDAPTVAELALRIDAGSGGLPALTAVQRPTVVPLSYAQNRMWFVNRIEGEIATYNMPTAYRISGALDVEALRAAVADVVGRHESLRTLFPAVEGVPRQVVVDADQADFGWQITDARDWPVERLTDAVGAEVGHNFDLVSEIPMRARLFRVDEQEHVLVAVVHHIAADGWSIGPLVRDLGMAYAARCVGQAPDWVPLPVQYVDYTLWQRAHLGDLTDPGSRITAQVAYWEEQLSGLPELLELPTDRPYPPVADYRGSSVAIDWPAELQQKIARVARENNATSFMVVQAALALLLSELSAGSDVAVGFPIAGRRDPALDELVGFFVNTLVLRVDLSGDPTVAELLEQVRARSLAAYENQDVPFEVLVERLNPTRSLTHHPLIQAMFAWQNFPGLDDDPAATLTLGNVEAAPLAAQTHSARMDLVFFLREHWTSDNAPAGIWGTVEFRTDVFDTATIETMVDRLYRVLVTMTADPSRLLSSVNVLDPAECARLDHLGRRHVLTDPVAEVSIPALFAAQAQRSPDAVAVRFEGRSWTYRDVDEESNRLAHLLVEHGARPGQFVALLLNRSDRAIVSILAILKTGAAYLPIDPMHPDGRVEFMLADAGPVAAVSAGDLAERLDGHGLAVLDADDPRIEAQPATALIGPAPDDVAYVIYTSGTTGVPKGVAVAHQNVTRLFDRLDVGVELGSEHVWTACSSLAFDYSVWEIWGALLHGGRLVVVPEQVTRSPLELHALLVDEKVTVLSQTPSAVGMLSPVGLESVAVLMVAAEACPPEVVDRWGPGRVMINGCGPTETTVYATISAPLQTGSGVVPIGLPVPGAALFVLDRWLRPVPPGVVGELYVAGRGVGVGYVRRTGLTASRFVACPFGAPGARMYRTGDLVSWGGDGQLRYGGRADEQVKIRGYRIELGEITAVLAADPRVAQAVTVAHTATSIAGAGATTSDKQLVSYVVLDKEMMLVREPAREEQLVEQWQGVYGGLYTGESFTEGTPTELGEDFGGWNSSYTGDPIPLPEMRDWRSDTVNRILALRPRRVLEIGVGSGLVLTQVAPACVEYWGTDFSAPTIQTLQAGVAGQAWGDRVRLRVQPADEGDGLPPEHFDLVVLNSVIQYFPSAGYLLDVIAVAMRSLAPGGALFLGDVRNLSLLRAFTTGVVCADPSCDDDAAAVAERVRREMLAEQELLCAPEFFAALPQHVPDIAAVEVQLKHMHAVNELSRYRYEVVLRKGPAPVRSVADLPSESWQRFDGLAALGEYLQSRELPELRVTGVPHAGIWSEVAMARALAEAGDRATVSELRPGTAASIDAPLPHQCHRLGQKLGYRTAVTWSSTAGLVDIVYTYPGDPDGALPTLSDVYLPSAPVGSLAGYVNDPAAIERVAELRSFASGRLPDYMVPAAIMVLDSLPLTVNGKLDRRALPAPEFSSGVAYRAPRDERERLLANLFSEVLGVTRVGIDDSFFDLGGHSLSATRLIARARVELGVDVPIRALFDAPSVATLAEWITTHAAVRTGPPLTARERPPVLPLSYAQQRLWFLDQLQGPSPVYNMPAAYRVSGALDTVALGAALGDVVVRHESLRTVFAAPDGVPQQVILPAERVEFGWEIVDACEWTAERLTEAIGAEVGHSFDLADEIPLRAKVFRTGPDDYVLVVVVHHIAADGSSIRPLLQDIGIAYASRCAGRVPDWVPLPVQYVDYTLWQREHLGDLADADSVIAGQVTHWEQVLAGLPERLELPTDRPYPPVADYRGASVAVDWTAELQERIALLARQHDATSFMVMQAALAILLSKLSASNDVAVGFPIAGRRDPALDGLVGFFVNTLVLRVDLTGDPTVAAVLEQVRARSLASYEHQDVPFEVLVDRLNPSRSLTHHPLIQVMFAWQNFAVKDTNESAAASLLDDVHLSPLSSDTHSARMDLAFSLEERFTEDGERAGIGGMVEFRTDVFDAASIQSMIDRLRRVVVALTIDPTRRLSSVDVLDDGERVLIDDVGNRAVLAESAQSVSVPELFAQQVSGSPRALAVRFEGRSMSYRELDEVSNRLAHLLSGRGVGPGDCVALLFNRSAEAIVAMLAVVKSGAAYLAIDPVVPDARIQFMMTDAAPSTAITTAELAGRLDEFDLPVIDIGDARIESYPGTPLPPPDATDIAYLIYTSGTTGTPKGVAVTHHNLTHLAASMPAGLPPSQAWTQCHSYAFDFSVWEIWAALLTGGRLVVVPEDVAVSPEDFHDLLVTEQVNVLTQTPSAVAALSPEGLGSAALLLGGEACPAEVVERWAPGRVVINAYGPTEATVYASMSAPLQKAGAPGPVAVPIGAPVSTTALFVLDQWLRPVPVGVVGELYVAGRGVACGYLGRPGLTGSRFVACPFGKPGGRMYRTGDLVRWGSDGQLRYLGRADEQVKIRGYRIELGEIHSVLASLDGVDQAAVIAREDRPGDKRLVGYVTESVTGTTDPDDVRTALAERLPAYMVPSAVVVVDALPLTSNGKLDTRALPAPEYSAAAYRAPTTPAEQILAGVYADVLGLERVGIDDSFFDLGGDSLSAMRAVAAINKALDTHMAVRVMFDSPSVRSLARQLGSADSEQEVVPVDVLKEGPGVPLCCIHDGFGLSWSYRALGDYVEGPVTGLNQVPAGAEAEPTSIRSMAASYADRIQARYPDGPYKLLGWSFGGVLAHEVAIELQRRGCKVERLILMDAALNVNKARGLRAGAYRTVAKNHALAEGLVLEYLLGANRIDVPVHRRPLSYRRAEEIVEQGEASGFMPPAKALVEFMVKCLSANQLRLLEHRPQVFDGDVVIFSAVRHRNDDNERARIRSRWRDMRNRRAMRSHLQSWRPYVTGEITAHSVDCTHFEMLAAASLGDYGGQLKRALESF</sequence>
<feature type="domain" description="Carrier" evidence="6">
    <location>
        <begin position="541"/>
        <end position="616"/>
    </location>
</feature>
<dbReference type="Gene3D" id="3.30.300.30">
    <property type="match status" value="5"/>
</dbReference>
<organism evidence="7 8">
    <name type="scientific">Mycolicibacterium peregrinum</name>
    <name type="common">Mycobacterium peregrinum</name>
    <dbReference type="NCBI Taxonomy" id="43304"/>
    <lineage>
        <taxon>Bacteria</taxon>
        <taxon>Bacillati</taxon>
        <taxon>Actinomycetota</taxon>
        <taxon>Actinomycetes</taxon>
        <taxon>Mycobacteriales</taxon>
        <taxon>Mycobacteriaceae</taxon>
        <taxon>Mycolicibacterium</taxon>
    </lineage>
</organism>
<proteinExistence type="inferred from homology"/>
<dbReference type="InterPro" id="IPR025110">
    <property type="entry name" value="AMP-bd_C"/>
</dbReference>
<dbReference type="SUPFAM" id="SSF53474">
    <property type="entry name" value="alpha/beta-Hydrolases"/>
    <property type="match status" value="1"/>
</dbReference>
<dbReference type="InterPro" id="IPR036736">
    <property type="entry name" value="ACP-like_sf"/>
</dbReference>
<dbReference type="InterPro" id="IPR006162">
    <property type="entry name" value="Ppantetheine_attach_site"/>
</dbReference>
<dbReference type="Gene3D" id="3.30.559.10">
    <property type="entry name" value="Chloramphenicol acetyltransferase-like domain"/>
    <property type="match status" value="3"/>
</dbReference>
<dbReference type="Pfam" id="PF08242">
    <property type="entry name" value="Methyltransf_12"/>
    <property type="match status" value="1"/>
</dbReference>
<dbReference type="CDD" id="cd02440">
    <property type="entry name" value="AdoMet_MTases"/>
    <property type="match status" value="1"/>
</dbReference>
<dbReference type="PROSITE" id="PS00012">
    <property type="entry name" value="PHOSPHOPANTETHEINE"/>
    <property type="match status" value="4"/>
</dbReference>
<dbReference type="Pfam" id="PF13193">
    <property type="entry name" value="AMP-binding_C"/>
    <property type="match status" value="3"/>
</dbReference>
<dbReference type="PANTHER" id="PTHR45527">
    <property type="entry name" value="NONRIBOSOMAL PEPTIDE SYNTHETASE"/>
    <property type="match status" value="1"/>
</dbReference>
<dbReference type="InterPro" id="IPR001031">
    <property type="entry name" value="Thioesterase"/>
</dbReference>
<dbReference type="SUPFAM" id="SSF52777">
    <property type="entry name" value="CoA-dependent acyltransferases"/>
    <property type="match status" value="6"/>
</dbReference>
<dbReference type="InterPro" id="IPR029058">
    <property type="entry name" value="AB_hydrolase_fold"/>
</dbReference>
<dbReference type="Gene3D" id="3.40.50.980">
    <property type="match status" value="4"/>
</dbReference>
<dbReference type="CDD" id="cd19540">
    <property type="entry name" value="LCL_NRPS-like"/>
    <property type="match status" value="3"/>
</dbReference>
<dbReference type="GO" id="GO:0003824">
    <property type="term" value="F:catalytic activity"/>
    <property type="evidence" value="ECO:0007669"/>
    <property type="project" value="InterPro"/>
</dbReference>
<accession>A0A1A0QPP0</accession>
<evidence type="ECO:0000256" key="2">
    <source>
        <dbReference type="ARBA" id="ARBA00006432"/>
    </source>
</evidence>
<dbReference type="CDD" id="cd17643">
    <property type="entry name" value="A_NRPS_Cytc1-like"/>
    <property type="match status" value="1"/>
</dbReference>
<dbReference type="PANTHER" id="PTHR45527:SF1">
    <property type="entry name" value="FATTY ACID SYNTHASE"/>
    <property type="match status" value="1"/>
</dbReference>
<dbReference type="SMART" id="SM01294">
    <property type="entry name" value="PKS_PP_betabranch"/>
    <property type="match status" value="1"/>
</dbReference>
<dbReference type="InterPro" id="IPR000873">
    <property type="entry name" value="AMP-dep_synth/lig_dom"/>
</dbReference>
<comment type="cofactor">
    <cofactor evidence="1">
        <name>pantetheine 4'-phosphate</name>
        <dbReference type="ChEBI" id="CHEBI:47942"/>
    </cofactor>
</comment>
<dbReference type="InterPro" id="IPR042099">
    <property type="entry name" value="ANL_N_sf"/>
</dbReference>
<dbReference type="Gene3D" id="3.30.559.30">
    <property type="entry name" value="Nonribosomal peptide synthetase, condensation domain"/>
    <property type="match status" value="3"/>
</dbReference>
<evidence type="ECO:0000256" key="5">
    <source>
        <dbReference type="ARBA" id="ARBA00022737"/>
    </source>
</evidence>
<dbReference type="PROSITE" id="PS50075">
    <property type="entry name" value="CARRIER"/>
    <property type="match status" value="4"/>
</dbReference>